<dbReference type="STRING" id="583355.Caka_1604"/>
<evidence type="ECO:0008006" key="4">
    <source>
        <dbReference type="Google" id="ProtNLM"/>
    </source>
</evidence>
<organism evidence="2 3">
    <name type="scientific">Coraliomargarita akajimensis (strain DSM 45221 / IAM 15411 / JCM 23193 / KCTC 12865 / 04OKA010-24)</name>
    <dbReference type="NCBI Taxonomy" id="583355"/>
    <lineage>
        <taxon>Bacteria</taxon>
        <taxon>Pseudomonadati</taxon>
        <taxon>Verrucomicrobiota</taxon>
        <taxon>Opitutia</taxon>
        <taxon>Puniceicoccales</taxon>
        <taxon>Coraliomargaritaceae</taxon>
        <taxon>Coraliomargarita</taxon>
    </lineage>
</organism>
<dbReference type="KEGG" id="caa:Caka_1604"/>
<dbReference type="OrthoDB" id="9814626at2"/>
<sequence length="208" mass="21784">MLIKSAHLIGISLSILALSGCDRPEPVSYQIPKEAPKEAQPKLPDGHPQIPAGQGGGSSMQALPGMEAAAAVAPGIQFTIPEGWQDAGATSMRKANLRVNGAEITALTFPGDVGGNLANINRWATQVGAPELSQSELASVTSPTTLSGHGGLYVTLDGPSESIRGGILPFHGDTWFFKMKGPNQTIQEQESAFKAFLASVQIEDAHHH</sequence>
<evidence type="ECO:0000313" key="2">
    <source>
        <dbReference type="EMBL" id="ADE54623.1"/>
    </source>
</evidence>
<dbReference type="HOGENOM" id="CLU_094224_0_0_0"/>
<gene>
    <name evidence="2" type="ordered locus">Caka_1604</name>
</gene>
<proteinExistence type="predicted"/>
<protein>
    <recommendedName>
        <fullName evidence="4">Lipoprotein</fullName>
    </recommendedName>
</protein>
<dbReference type="RefSeq" id="WP_013043345.1">
    <property type="nucleotide sequence ID" value="NC_014008.1"/>
</dbReference>
<keyword evidence="3" id="KW-1185">Reference proteome</keyword>
<name>D5EJM4_CORAD</name>
<dbReference type="eggNOG" id="ENOG5032ZW9">
    <property type="taxonomic scope" value="Bacteria"/>
</dbReference>
<evidence type="ECO:0000313" key="3">
    <source>
        <dbReference type="Proteomes" id="UP000000925"/>
    </source>
</evidence>
<evidence type="ECO:0000256" key="1">
    <source>
        <dbReference type="SAM" id="MobiDB-lite"/>
    </source>
</evidence>
<feature type="region of interest" description="Disordered" evidence="1">
    <location>
        <begin position="36"/>
        <end position="59"/>
    </location>
</feature>
<dbReference type="PROSITE" id="PS51257">
    <property type="entry name" value="PROKAR_LIPOPROTEIN"/>
    <property type="match status" value="1"/>
</dbReference>
<accession>D5EJM4</accession>
<dbReference type="Proteomes" id="UP000000925">
    <property type="component" value="Chromosome"/>
</dbReference>
<reference evidence="2 3" key="1">
    <citation type="journal article" date="2010" name="Stand. Genomic Sci.">
        <title>Complete genome sequence of Coraliomargarita akajimensis type strain (04OKA010-24).</title>
        <authorList>
            <person name="Mavromatis K."/>
            <person name="Abt B."/>
            <person name="Brambilla E."/>
            <person name="Lapidus A."/>
            <person name="Copeland A."/>
            <person name="Deshpande S."/>
            <person name="Nolan M."/>
            <person name="Lucas S."/>
            <person name="Tice H."/>
            <person name="Cheng J.F."/>
            <person name="Han C."/>
            <person name="Detter J.C."/>
            <person name="Woyke T."/>
            <person name="Goodwin L."/>
            <person name="Pitluck S."/>
            <person name="Held B."/>
            <person name="Brettin T."/>
            <person name="Tapia R."/>
            <person name="Ivanova N."/>
            <person name="Mikhailova N."/>
            <person name="Pati A."/>
            <person name="Liolios K."/>
            <person name="Chen A."/>
            <person name="Palaniappan K."/>
            <person name="Land M."/>
            <person name="Hauser L."/>
            <person name="Chang Y.J."/>
            <person name="Jeffries C.D."/>
            <person name="Rohde M."/>
            <person name="Goker M."/>
            <person name="Bristow J."/>
            <person name="Eisen J.A."/>
            <person name="Markowitz V."/>
            <person name="Hugenholtz P."/>
            <person name="Klenk H.P."/>
            <person name="Kyrpides N.C."/>
        </authorList>
    </citation>
    <scope>NUCLEOTIDE SEQUENCE [LARGE SCALE GENOMIC DNA]</scope>
    <source>
        <strain evidence="3">DSM 45221 / IAM 15411 / JCM 23193 / KCTC 12865</strain>
    </source>
</reference>
<dbReference type="AlphaFoldDB" id="D5EJM4"/>
<dbReference type="EMBL" id="CP001998">
    <property type="protein sequence ID" value="ADE54623.1"/>
    <property type="molecule type" value="Genomic_DNA"/>
</dbReference>